<evidence type="ECO:0000313" key="9">
    <source>
        <dbReference type="Proteomes" id="UP001378592"/>
    </source>
</evidence>
<dbReference type="GO" id="GO:0004815">
    <property type="term" value="F:aspartate-tRNA ligase activity"/>
    <property type="evidence" value="ECO:0007669"/>
    <property type="project" value="TreeGrafter"/>
</dbReference>
<dbReference type="InterPro" id="IPR004524">
    <property type="entry name" value="Asp-tRNA-ligase_1"/>
</dbReference>
<dbReference type="InterPro" id="IPR004365">
    <property type="entry name" value="NA-bd_OB_tRNA"/>
</dbReference>
<dbReference type="NCBIfam" id="TIGR00459">
    <property type="entry name" value="aspS_bact"/>
    <property type="match status" value="1"/>
</dbReference>
<dbReference type="SUPFAM" id="SSF55261">
    <property type="entry name" value="GAD domain-like"/>
    <property type="match status" value="1"/>
</dbReference>
<gene>
    <name evidence="8" type="ORF">R5R35_005232</name>
</gene>
<evidence type="ECO:0000256" key="3">
    <source>
        <dbReference type="ARBA" id="ARBA00022741"/>
    </source>
</evidence>
<keyword evidence="5" id="KW-0648">Protein biosynthesis</keyword>
<dbReference type="SUPFAM" id="SSF55681">
    <property type="entry name" value="Class II aaRS and biotin synthetases"/>
    <property type="match status" value="1"/>
</dbReference>
<comment type="similarity">
    <text evidence="1">Belongs to the class-II aminoacyl-tRNA synthetase family. Type 1 subfamily.</text>
</comment>
<evidence type="ECO:0000256" key="2">
    <source>
        <dbReference type="ARBA" id="ARBA00022598"/>
    </source>
</evidence>
<dbReference type="GO" id="GO:0006422">
    <property type="term" value="P:aspartyl-tRNA aminoacylation"/>
    <property type="evidence" value="ECO:0007669"/>
    <property type="project" value="TreeGrafter"/>
</dbReference>
<evidence type="ECO:0000256" key="6">
    <source>
        <dbReference type="ARBA" id="ARBA00023146"/>
    </source>
</evidence>
<keyword evidence="6" id="KW-0030">Aminoacyl-tRNA synthetase</keyword>
<reference evidence="8 9" key="1">
    <citation type="submission" date="2024-03" db="EMBL/GenBank/DDBJ databases">
        <title>The genome assembly and annotation of the cricket Gryllus longicercus Weissman &amp; Gray.</title>
        <authorList>
            <person name="Szrajer S."/>
            <person name="Gray D."/>
            <person name="Ylla G."/>
        </authorList>
    </citation>
    <scope>NUCLEOTIDE SEQUENCE [LARGE SCALE GENOMIC DNA]</scope>
    <source>
        <strain evidence="8">DAG 2021-001</strain>
        <tissue evidence="8">Whole body minus gut</tissue>
    </source>
</reference>
<dbReference type="AlphaFoldDB" id="A0AAN9VQZ5"/>
<sequence>MMFQLGMLNCSRFGTRKLMLPLSSGSVLQMCHEKIAAGFASRQTFVTIFFLCKKKWIFEKNCFSTVPEREEPWVSKIANRYSLRSHTCGELCRSHVNNKVKLCGWVQYQRMGRFLILRDRYGVTQLIVPDTRKDLKELLETLPFESVVAAEGIVQKRPPGQENLHMPTGKIEVHIEKLIVLNVAKPQLPFSIREYNQAKEALQMKYRYLALRFPHLQKNLLLRSKFLLRIREYLCKECDFVEVETPTLFRRTPGGAQEFVVPTRESGLFYSLVQSPQQLKQLLMVGGLDRYFQIARCYRDEGARPDRQPEFTQLDIEMSFVDVDNIIALVEDVLRHSWPEEFRPLPVPFPKMTYQQAIKRYGTDKPDTRVPFEIQDVSDIVKKNPEIFSKNLGENFCAACLIFPRESMSKTMITKYKEEGKINYPLVRLMIVQNPLAANLNKILTPAGSEALRDKLKFTDDVLILGVGPFSDVHHLLGRIRVEHGKVMQEKGLICLPADQFNFLWVHDFPLFEPGEQTGSIQSLHHPFTQPHPEDIELLQSNPFKVRGLHYDLVLNGCEVAGGSIRVHDHACQLTILEKLKIKHESLKHLLEALQSGCPPHGGIAIGIDRLVSLLCGTASIRDVIAFPKGVDGKDPLSGAPAAISEEEKKLYHIKCTDW</sequence>
<evidence type="ECO:0000256" key="1">
    <source>
        <dbReference type="ARBA" id="ARBA00006303"/>
    </source>
</evidence>
<dbReference type="Gene3D" id="3.30.1360.30">
    <property type="entry name" value="GAD-like domain"/>
    <property type="match status" value="1"/>
</dbReference>
<comment type="caution">
    <text evidence="8">The sequence shown here is derived from an EMBL/GenBank/DDBJ whole genome shotgun (WGS) entry which is preliminary data.</text>
</comment>
<dbReference type="InterPro" id="IPR012340">
    <property type="entry name" value="NA-bd_OB-fold"/>
</dbReference>
<dbReference type="HAMAP" id="MF_00044">
    <property type="entry name" value="Asp_tRNA_synth_type1"/>
    <property type="match status" value="1"/>
</dbReference>
<dbReference type="InterPro" id="IPR004115">
    <property type="entry name" value="GAD-like_sf"/>
</dbReference>
<dbReference type="Gene3D" id="3.30.930.10">
    <property type="entry name" value="Bira Bifunctional Protein, Domain 2"/>
    <property type="match status" value="1"/>
</dbReference>
<dbReference type="EMBL" id="JAZDUA010000135">
    <property type="protein sequence ID" value="KAK7866797.1"/>
    <property type="molecule type" value="Genomic_DNA"/>
</dbReference>
<evidence type="ECO:0000256" key="5">
    <source>
        <dbReference type="ARBA" id="ARBA00022917"/>
    </source>
</evidence>
<dbReference type="Proteomes" id="UP001378592">
    <property type="component" value="Unassembled WGS sequence"/>
</dbReference>
<keyword evidence="3" id="KW-0547">Nucleotide-binding</keyword>
<dbReference type="InterPro" id="IPR004364">
    <property type="entry name" value="Aa-tRNA-synt_II"/>
</dbReference>
<dbReference type="InterPro" id="IPR045864">
    <property type="entry name" value="aa-tRNA-synth_II/BPL/LPL"/>
</dbReference>
<organism evidence="8 9">
    <name type="scientific">Gryllus longicercus</name>
    <dbReference type="NCBI Taxonomy" id="2509291"/>
    <lineage>
        <taxon>Eukaryota</taxon>
        <taxon>Metazoa</taxon>
        <taxon>Ecdysozoa</taxon>
        <taxon>Arthropoda</taxon>
        <taxon>Hexapoda</taxon>
        <taxon>Insecta</taxon>
        <taxon>Pterygota</taxon>
        <taxon>Neoptera</taxon>
        <taxon>Polyneoptera</taxon>
        <taxon>Orthoptera</taxon>
        <taxon>Ensifera</taxon>
        <taxon>Gryllidea</taxon>
        <taxon>Grylloidea</taxon>
        <taxon>Gryllidae</taxon>
        <taxon>Gryllinae</taxon>
        <taxon>Gryllus</taxon>
    </lineage>
</organism>
<dbReference type="GO" id="GO:0003676">
    <property type="term" value="F:nucleic acid binding"/>
    <property type="evidence" value="ECO:0007669"/>
    <property type="project" value="InterPro"/>
</dbReference>
<dbReference type="NCBIfam" id="NF001750">
    <property type="entry name" value="PRK00476.1"/>
    <property type="match status" value="1"/>
</dbReference>
<evidence type="ECO:0000313" key="8">
    <source>
        <dbReference type="EMBL" id="KAK7866797.1"/>
    </source>
</evidence>
<dbReference type="SUPFAM" id="SSF50249">
    <property type="entry name" value="Nucleic acid-binding proteins"/>
    <property type="match status" value="1"/>
</dbReference>
<feature type="domain" description="Aminoacyl-transfer RNA synthetases class-II family profile" evidence="7">
    <location>
        <begin position="222"/>
        <end position="628"/>
    </location>
</feature>
<evidence type="ECO:0000256" key="4">
    <source>
        <dbReference type="ARBA" id="ARBA00022840"/>
    </source>
</evidence>
<dbReference type="InterPro" id="IPR002312">
    <property type="entry name" value="Asp/Asn-tRNA-synth_IIb"/>
</dbReference>
<name>A0AAN9VQZ5_9ORTH</name>
<dbReference type="PANTHER" id="PTHR22594">
    <property type="entry name" value="ASPARTYL/LYSYL-TRNA SYNTHETASE"/>
    <property type="match status" value="1"/>
</dbReference>
<evidence type="ECO:0000259" key="7">
    <source>
        <dbReference type="PROSITE" id="PS50862"/>
    </source>
</evidence>
<dbReference type="GO" id="GO:0005739">
    <property type="term" value="C:mitochondrion"/>
    <property type="evidence" value="ECO:0007669"/>
    <property type="project" value="TreeGrafter"/>
</dbReference>
<dbReference type="PANTHER" id="PTHR22594:SF5">
    <property type="entry name" value="ASPARTATE--TRNA LIGASE, MITOCHONDRIAL"/>
    <property type="match status" value="1"/>
</dbReference>
<dbReference type="Gene3D" id="2.40.50.140">
    <property type="entry name" value="Nucleic acid-binding proteins"/>
    <property type="match status" value="1"/>
</dbReference>
<dbReference type="PROSITE" id="PS50862">
    <property type="entry name" value="AA_TRNA_LIGASE_II"/>
    <property type="match status" value="1"/>
</dbReference>
<dbReference type="Pfam" id="PF01336">
    <property type="entry name" value="tRNA_anti-codon"/>
    <property type="match status" value="1"/>
</dbReference>
<keyword evidence="4" id="KW-0067">ATP-binding</keyword>
<dbReference type="CDD" id="cd04317">
    <property type="entry name" value="EcAspRS_like_N"/>
    <property type="match status" value="1"/>
</dbReference>
<dbReference type="PRINTS" id="PR01042">
    <property type="entry name" value="TRNASYNTHASP"/>
</dbReference>
<keyword evidence="9" id="KW-1185">Reference proteome</keyword>
<accession>A0AAN9VQZ5</accession>
<protein>
    <recommendedName>
        <fullName evidence="7">Aminoacyl-transfer RNA synthetases class-II family profile domain-containing protein</fullName>
    </recommendedName>
</protein>
<dbReference type="InterPro" id="IPR006195">
    <property type="entry name" value="aa-tRNA-synth_II"/>
</dbReference>
<proteinExistence type="inferred from homology"/>
<dbReference type="GO" id="GO:0005524">
    <property type="term" value="F:ATP binding"/>
    <property type="evidence" value="ECO:0007669"/>
    <property type="project" value="UniProtKB-KW"/>
</dbReference>
<dbReference type="Pfam" id="PF00152">
    <property type="entry name" value="tRNA-synt_2"/>
    <property type="match status" value="1"/>
</dbReference>
<keyword evidence="2" id="KW-0436">Ligase</keyword>
<dbReference type="InterPro" id="IPR047089">
    <property type="entry name" value="Asp-tRNA-ligase_1_N"/>
</dbReference>